<dbReference type="Proteomes" id="UP000325081">
    <property type="component" value="Unassembled WGS sequence"/>
</dbReference>
<dbReference type="EMBL" id="BKCP01004960">
    <property type="protein sequence ID" value="GER35142.1"/>
    <property type="molecule type" value="Genomic_DNA"/>
</dbReference>
<gene>
    <name evidence="1" type="ORF">STAS_11408</name>
</gene>
<name>A0A5A7PRN2_STRAF</name>
<sequence length="122" mass="13610">MVTKVKKLCGIGPSNLLELRSIVTNLEPNEKGNGPSNELFLALSKVNFSNCVKLGRVPLKLLELKSKASRLTDMSSDRRFLLRSTIRQFPNDGGKEPEIEFDERLRVIKVVELISGMGPENV</sequence>
<evidence type="ECO:0000313" key="2">
    <source>
        <dbReference type="Proteomes" id="UP000325081"/>
    </source>
</evidence>
<accession>A0A5A7PRN2</accession>
<keyword evidence="2" id="KW-1185">Reference proteome</keyword>
<organism evidence="1 2">
    <name type="scientific">Striga asiatica</name>
    <name type="common">Asiatic witchweed</name>
    <name type="synonym">Buchnera asiatica</name>
    <dbReference type="NCBI Taxonomy" id="4170"/>
    <lineage>
        <taxon>Eukaryota</taxon>
        <taxon>Viridiplantae</taxon>
        <taxon>Streptophyta</taxon>
        <taxon>Embryophyta</taxon>
        <taxon>Tracheophyta</taxon>
        <taxon>Spermatophyta</taxon>
        <taxon>Magnoliopsida</taxon>
        <taxon>eudicotyledons</taxon>
        <taxon>Gunneridae</taxon>
        <taxon>Pentapetalae</taxon>
        <taxon>asterids</taxon>
        <taxon>lamiids</taxon>
        <taxon>Lamiales</taxon>
        <taxon>Orobanchaceae</taxon>
        <taxon>Buchnereae</taxon>
        <taxon>Striga</taxon>
    </lineage>
</organism>
<dbReference type="AlphaFoldDB" id="A0A5A7PRN2"/>
<reference evidence="2" key="1">
    <citation type="journal article" date="2019" name="Curr. Biol.">
        <title>Genome Sequence of Striga asiatica Provides Insight into the Evolution of Plant Parasitism.</title>
        <authorList>
            <person name="Yoshida S."/>
            <person name="Kim S."/>
            <person name="Wafula E.K."/>
            <person name="Tanskanen J."/>
            <person name="Kim Y.M."/>
            <person name="Honaas L."/>
            <person name="Yang Z."/>
            <person name="Spallek T."/>
            <person name="Conn C.E."/>
            <person name="Ichihashi Y."/>
            <person name="Cheong K."/>
            <person name="Cui S."/>
            <person name="Der J.P."/>
            <person name="Gundlach H."/>
            <person name="Jiao Y."/>
            <person name="Hori C."/>
            <person name="Ishida J.K."/>
            <person name="Kasahara H."/>
            <person name="Kiba T."/>
            <person name="Kim M.S."/>
            <person name="Koo N."/>
            <person name="Laohavisit A."/>
            <person name="Lee Y.H."/>
            <person name="Lumba S."/>
            <person name="McCourt P."/>
            <person name="Mortimer J.C."/>
            <person name="Mutuku J.M."/>
            <person name="Nomura T."/>
            <person name="Sasaki-Sekimoto Y."/>
            <person name="Seto Y."/>
            <person name="Wang Y."/>
            <person name="Wakatake T."/>
            <person name="Sakakibara H."/>
            <person name="Demura T."/>
            <person name="Yamaguchi S."/>
            <person name="Yoneyama K."/>
            <person name="Manabe R.I."/>
            <person name="Nelson D.C."/>
            <person name="Schulman A.H."/>
            <person name="Timko M.P."/>
            <person name="dePamphilis C.W."/>
            <person name="Choi D."/>
            <person name="Shirasu K."/>
        </authorList>
    </citation>
    <scope>NUCLEOTIDE SEQUENCE [LARGE SCALE GENOMIC DNA]</scope>
    <source>
        <strain evidence="2">cv. UVA1</strain>
    </source>
</reference>
<protein>
    <submittedName>
        <fullName evidence="1">Abietadiene synthase</fullName>
    </submittedName>
</protein>
<proteinExistence type="predicted"/>
<evidence type="ECO:0000313" key="1">
    <source>
        <dbReference type="EMBL" id="GER35142.1"/>
    </source>
</evidence>
<comment type="caution">
    <text evidence="1">The sequence shown here is derived from an EMBL/GenBank/DDBJ whole genome shotgun (WGS) entry which is preliminary data.</text>
</comment>